<dbReference type="Gene3D" id="3.90.180.10">
    <property type="entry name" value="Medium-chain alcohol dehydrogenases, catalytic domain"/>
    <property type="match status" value="1"/>
</dbReference>
<evidence type="ECO:0000259" key="3">
    <source>
        <dbReference type="SMART" id="SM00829"/>
    </source>
</evidence>
<evidence type="ECO:0000256" key="2">
    <source>
        <dbReference type="ARBA" id="ARBA00023002"/>
    </source>
</evidence>
<proteinExistence type="evidence at transcript level"/>
<keyword evidence="2" id="KW-0560">Oxidoreductase</keyword>
<feature type="domain" description="Enoyl reductase (ER)" evidence="3">
    <location>
        <begin position="11"/>
        <end position="324"/>
    </location>
</feature>
<evidence type="ECO:0000256" key="1">
    <source>
        <dbReference type="ARBA" id="ARBA00022857"/>
    </source>
</evidence>
<dbReference type="EMBL" id="MK212337">
    <property type="protein sequence ID" value="AZL94303.1"/>
    <property type="molecule type" value="mRNA"/>
</dbReference>
<name>A0A3Q8UBK0_9APIC</name>
<dbReference type="AlphaFoldDB" id="A0A3Q8UBK0"/>
<dbReference type="GO" id="GO:0003960">
    <property type="term" value="F:quinone reductase (NADPH) activity"/>
    <property type="evidence" value="ECO:0007669"/>
    <property type="project" value="TreeGrafter"/>
</dbReference>
<dbReference type="Pfam" id="PF08240">
    <property type="entry name" value="ADH_N"/>
    <property type="match status" value="1"/>
</dbReference>
<dbReference type="SMART" id="SM00829">
    <property type="entry name" value="PKS_ER"/>
    <property type="match status" value="1"/>
</dbReference>
<dbReference type="InterPro" id="IPR013149">
    <property type="entry name" value="ADH-like_C"/>
</dbReference>
<dbReference type="PANTHER" id="PTHR48106">
    <property type="entry name" value="QUINONE OXIDOREDUCTASE PIG3-RELATED"/>
    <property type="match status" value="1"/>
</dbReference>
<evidence type="ECO:0000313" key="4">
    <source>
        <dbReference type="EMBL" id="AZL94303.1"/>
    </source>
</evidence>
<dbReference type="SUPFAM" id="SSF51735">
    <property type="entry name" value="NAD(P)-binding Rossmann-fold domains"/>
    <property type="match status" value="1"/>
</dbReference>
<dbReference type="GO" id="GO:0070402">
    <property type="term" value="F:NADPH binding"/>
    <property type="evidence" value="ECO:0007669"/>
    <property type="project" value="TreeGrafter"/>
</dbReference>
<keyword evidence="1" id="KW-0521">NADP</keyword>
<dbReference type="NCBIfam" id="TIGR02824">
    <property type="entry name" value="quinone_pig3"/>
    <property type="match status" value="1"/>
</dbReference>
<sequence length="329" mass="35750">MMRAVVVTHAELVEKLVLENVVRPSIGPSEVLICTSACGVNRMDLLQRKGKYAPPLGASSILGVEVGGTVIESRSPFLNVGERVMALLSGGGYAQFAVAPASLCMRIPKHLSFQQAAAIPEAWITAFQLLSIVADLKKGETVLIHAAGSGVGNAAIQLSKLIGAKSIFVTARSAEKLTLCSELGATNLINYKENPNFSNIVLEMTDGRGVDVILDCVGATHYHQNIRSAAMDARFVIYSLLSGSEINCDLALLVKKRMSILTSTLRHRHLDYRSNLIEKFKEIVLPGFEDNTYKVIIDSIFPIAEVELAHNRMTQNKNCGKIILTWDSD</sequence>
<dbReference type="InterPro" id="IPR013154">
    <property type="entry name" value="ADH-like_N"/>
</dbReference>
<dbReference type="Gene3D" id="3.40.50.720">
    <property type="entry name" value="NAD(P)-binding Rossmann-like Domain"/>
    <property type="match status" value="1"/>
</dbReference>
<dbReference type="CDD" id="cd05276">
    <property type="entry name" value="p53_inducible_oxidoreductase"/>
    <property type="match status" value="1"/>
</dbReference>
<reference evidence="4" key="1">
    <citation type="journal article" date="2018" name="Genome Biol. Evol.">
        <title>Nephromyces encodes a urate metabolism pathway and predicted peroxisomes, demonstrating these are not ancient losses of apicomplexans.</title>
        <authorList>
            <person name="Paight C."/>
            <person name="Slamovits C.H."/>
            <person name="Saffo M.B."/>
            <person name="Lane C.E."/>
        </authorList>
    </citation>
    <scope>NUCLEOTIDE SEQUENCE</scope>
    <source>
        <strain evidence="4">Cardio146</strain>
    </source>
</reference>
<dbReference type="Pfam" id="PF00107">
    <property type="entry name" value="ADH_zinc_N"/>
    <property type="match status" value="1"/>
</dbReference>
<protein>
    <submittedName>
        <fullName evidence="4">Zinc binding alcohol dehydrogenase domain containing 2</fullName>
    </submittedName>
</protein>
<organism evidence="4">
    <name type="scientific">Cardiosporidium cionae</name>
    <dbReference type="NCBI Taxonomy" id="476202"/>
    <lineage>
        <taxon>Eukaryota</taxon>
        <taxon>Sar</taxon>
        <taxon>Alveolata</taxon>
        <taxon>Apicomplexa</taxon>
        <taxon>Aconoidasida</taxon>
        <taxon>Nephromycida</taxon>
        <taxon>Cardiosporidium</taxon>
    </lineage>
</organism>
<dbReference type="SUPFAM" id="SSF50129">
    <property type="entry name" value="GroES-like"/>
    <property type="match status" value="1"/>
</dbReference>
<dbReference type="InterPro" id="IPR036291">
    <property type="entry name" value="NAD(P)-bd_dom_sf"/>
</dbReference>
<accession>A0A3Q8UBK0</accession>
<dbReference type="InterPro" id="IPR020843">
    <property type="entry name" value="ER"/>
</dbReference>
<dbReference type="GO" id="GO:0048038">
    <property type="term" value="F:quinone binding"/>
    <property type="evidence" value="ECO:0007669"/>
    <property type="project" value="TreeGrafter"/>
</dbReference>
<dbReference type="InterPro" id="IPR011032">
    <property type="entry name" value="GroES-like_sf"/>
</dbReference>
<dbReference type="PANTHER" id="PTHR48106:SF18">
    <property type="entry name" value="QUINONE OXIDOREDUCTASE PIG3"/>
    <property type="match status" value="1"/>
</dbReference>
<dbReference type="InterPro" id="IPR014189">
    <property type="entry name" value="Quinone_OxRdtase_PIG3"/>
</dbReference>